<keyword evidence="5 19" id="KW-0732">Signal</keyword>
<dbReference type="OMA" id="TMECKPV"/>
<dbReference type="CDD" id="cd15293">
    <property type="entry name" value="7tmC_GPR158-like"/>
    <property type="match status" value="1"/>
</dbReference>
<feature type="transmembrane region" description="Helical" evidence="18">
    <location>
        <begin position="425"/>
        <end position="446"/>
    </location>
</feature>
<dbReference type="PANTHER" id="PTHR32546:SF27">
    <property type="entry name" value="G PROTEIN-COUPLED RECEPTOR 158B"/>
    <property type="match status" value="1"/>
</dbReference>
<evidence type="ECO:0000256" key="6">
    <source>
        <dbReference type="ARBA" id="ARBA00022989"/>
    </source>
</evidence>
<feature type="region of interest" description="Disordered" evidence="17">
    <location>
        <begin position="791"/>
        <end position="817"/>
    </location>
</feature>
<feature type="compositionally biased region" description="Basic and acidic residues" evidence="17">
    <location>
        <begin position="733"/>
        <end position="748"/>
    </location>
</feature>
<keyword evidence="3" id="KW-1003">Cell membrane</keyword>
<dbReference type="Proteomes" id="UP000261620">
    <property type="component" value="Unplaced"/>
</dbReference>
<protein>
    <recommendedName>
        <fullName evidence="20">G-protein coupled receptors family 3 profile domain-containing protein</fullName>
    </recommendedName>
</protein>
<feature type="chain" id="PRO_5018753295" description="G-protein coupled receptors family 3 profile domain-containing protein" evidence="19">
    <location>
        <begin position="18"/>
        <end position="1037"/>
    </location>
</feature>
<evidence type="ECO:0000256" key="4">
    <source>
        <dbReference type="ARBA" id="ARBA00022692"/>
    </source>
</evidence>
<dbReference type="InterPro" id="IPR017978">
    <property type="entry name" value="GPCR_3_C"/>
</dbReference>
<comment type="subcellular location">
    <subcellularLocation>
        <location evidence="1">Cell projection</location>
        <location evidence="1">Neuron projection</location>
    </subcellularLocation>
    <subcellularLocation>
        <location evidence="16">Postsynaptic cell membrane</location>
        <topology evidence="16">Multi-pass membrane protein</topology>
    </subcellularLocation>
</comment>
<evidence type="ECO:0000256" key="3">
    <source>
        <dbReference type="ARBA" id="ARBA00022475"/>
    </source>
</evidence>
<dbReference type="Pfam" id="PF22572">
    <property type="entry name" value="GPR158_179_EC"/>
    <property type="match status" value="1"/>
</dbReference>
<reference evidence="21" key="2">
    <citation type="submission" date="2025-09" db="UniProtKB">
        <authorList>
            <consortium name="Ensembl"/>
        </authorList>
    </citation>
    <scope>IDENTIFICATION</scope>
</reference>
<evidence type="ECO:0000256" key="5">
    <source>
        <dbReference type="ARBA" id="ARBA00022729"/>
    </source>
</evidence>
<evidence type="ECO:0000256" key="1">
    <source>
        <dbReference type="ARBA" id="ARBA00004487"/>
    </source>
</evidence>
<evidence type="ECO:0000256" key="8">
    <source>
        <dbReference type="ARBA" id="ARBA00023040"/>
    </source>
</evidence>
<evidence type="ECO:0000256" key="10">
    <source>
        <dbReference type="ARBA" id="ARBA00023157"/>
    </source>
</evidence>
<keyword evidence="7" id="KW-0770">Synapse</keyword>
<feature type="compositionally biased region" description="Low complexity" evidence="17">
    <location>
        <begin position="1002"/>
        <end position="1011"/>
    </location>
</feature>
<evidence type="ECO:0000259" key="20">
    <source>
        <dbReference type="PROSITE" id="PS50259"/>
    </source>
</evidence>
<feature type="domain" description="G-protein coupled receptors family 3 profile" evidence="20">
    <location>
        <begin position="388"/>
        <end position="638"/>
    </location>
</feature>
<keyword evidence="4 18" id="KW-0812">Transmembrane</keyword>
<keyword evidence="15" id="KW-0966">Cell projection</keyword>
<dbReference type="InterPro" id="IPR043458">
    <property type="entry name" value="GPR158/179"/>
</dbReference>
<evidence type="ECO:0000256" key="11">
    <source>
        <dbReference type="ARBA" id="ARBA00023170"/>
    </source>
</evidence>
<dbReference type="Ensembl" id="ENSMMOT00000023586.1">
    <property type="protein sequence ID" value="ENSMMOP00000023201.1"/>
    <property type="gene ID" value="ENSMMOG00000017654.1"/>
</dbReference>
<feature type="transmembrane region" description="Helical" evidence="18">
    <location>
        <begin position="390"/>
        <end position="413"/>
    </location>
</feature>
<feature type="compositionally biased region" description="Basic and acidic residues" evidence="17">
    <location>
        <begin position="904"/>
        <end position="920"/>
    </location>
</feature>
<keyword evidence="11" id="KW-0675">Receptor</keyword>
<keyword evidence="12" id="KW-0325">Glycoprotein</keyword>
<reference evidence="21" key="1">
    <citation type="submission" date="2025-08" db="UniProtKB">
        <authorList>
            <consortium name="Ensembl"/>
        </authorList>
    </citation>
    <scope>IDENTIFICATION</scope>
</reference>
<evidence type="ECO:0000256" key="19">
    <source>
        <dbReference type="SAM" id="SignalP"/>
    </source>
</evidence>
<keyword evidence="14" id="KW-0628">Postsynaptic cell membrane</keyword>
<comment type="similarity">
    <text evidence="2">Belongs to the G-protein coupled receptor 3 family.</text>
</comment>
<evidence type="ECO:0000256" key="18">
    <source>
        <dbReference type="SAM" id="Phobius"/>
    </source>
</evidence>
<evidence type="ECO:0000256" key="2">
    <source>
        <dbReference type="ARBA" id="ARBA00007242"/>
    </source>
</evidence>
<dbReference type="Pfam" id="PF00003">
    <property type="entry name" value="7tm_3"/>
    <property type="match status" value="1"/>
</dbReference>
<evidence type="ECO:0000256" key="14">
    <source>
        <dbReference type="ARBA" id="ARBA00023257"/>
    </source>
</evidence>
<keyword evidence="22" id="KW-1185">Reference proteome</keyword>
<dbReference type="InterPro" id="IPR054714">
    <property type="entry name" value="GPR158_179_extracellular"/>
</dbReference>
<feature type="compositionally biased region" description="Basic and acidic residues" evidence="17">
    <location>
        <begin position="761"/>
        <end position="777"/>
    </location>
</feature>
<accession>A0A3Q3XIP4</accession>
<evidence type="ECO:0000256" key="12">
    <source>
        <dbReference type="ARBA" id="ARBA00023180"/>
    </source>
</evidence>
<feature type="signal peptide" evidence="19">
    <location>
        <begin position="1"/>
        <end position="17"/>
    </location>
</feature>
<feature type="region of interest" description="Disordered" evidence="17">
    <location>
        <begin position="897"/>
        <end position="920"/>
    </location>
</feature>
<feature type="transmembrane region" description="Helical" evidence="18">
    <location>
        <begin position="552"/>
        <end position="572"/>
    </location>
</feature>
<evidence type="ECO:0000256" key="17">
    <source>
        <dbReference type="SAM" id="MobiDB-lite"/>
    </source>
</evidence>
<evidence type="ECO:0000256" key="13">
    <source>
        <dbReference type="ARBA" id="ARBA00023224"/>
    </source>
</evidence>
<dbReference type="PANTHER" id="PTHR32546">
    <property type="entry name" value="G-PROTEIN COUPLED RECEPTOR 158-RELATED"/>
    <property type="match status" value="1"/>
</dbReference>
<feature type="transmembrane region" description="Helical" evidence="18">
    <location>
        <begin position="614"/>
        <end position="636"/>
    </location>
</feature>
<feature type="region of interest" description="Disordered" evidence="17">
    <location>
        <begin position="733"/>
        <end position="777"/>
    </location>
</feature>
<dbReference type="STRING" id="94237.ENSMMOP00000023201"/>
<name>A0A3Q3XIP4_MOLML</name>
<feature type="transmembrane region" description="Helical" evidence="18">
    <location>
        <begin position="584"/>
        <end position="602"/>
    </location>
</feature>
<evidence type="ECO:0000313" key="21">
    <source>
        <dbReference type="Ensembl" id="ENSMMOP00000023201.1"/>
    </source>
</evidence>
<dbReference type="AlphaFoldDB" id="A0A3Q3XIP4"/>
<dbReference type="GO" id="GO:0043005">
    <property type="term" value="C:neuron projection"/>
    <property type="evidence" value="ECO:0007669"/>
    <property type="project" value="UniProtKB-SubCell"/>
</dbReference>
<dbReference type="GO" id="GO:0045211">
    <property type="term" value="C:postsynaptic membrane"/>
    <property type="evidence" value="ECO:0007669"/>
    <property type="project" value="UniProtKB-SubCell"/>
</dbReference>
<evidence type="ECO:0000256" key="7">
    <source>
        <dbReference type="ARBA" id="ARBA00023018"/>
    </source>
</evidence>
<evidence type="ECO:0000256" key="15">
    <source>
        <dbReference type="ARBA" id="ARBA00023273"/>
    </source>
</evidence>
<organism evidence="21 22">
    <name type="scientific">Mola mola</name>
    <name type="common">Ocean sunfish</name>
    <name type="synonym">Tetraodon mola</name>
    <dbReference type="NCBI Taxonomy" id="94237"/>
    <lineage>
        <taxon>Eukaryota</taxon>
        <taxon>Metazoa</taxon>
        <taxon>Chordata</taxon>
        <taxon>Craniata</taxon>
        <taxon>Vertebrata</taxon>
        <taxon>Euteleostomi</taxon>
        <taxon>Actinopterygii</taxon>
        <taxon>Neopterygii</taxon>
        <taxon>Teleostei</taxon>
        <taxon>Neoteleostei</taxon>
        <taxon>Acanthomorphata</taxon>
        <taxon>Eupercaria</taxon>
        <taxon>Tetraodontiformes</taxon>
        <taxon>Molidae</taxon>
        <taxon>Mola</taxon>
    </lineage>
</organism>
<dbReference type="PROSITE" id="PS50259">
    <property type="entry name" value="G_PROTEIN_RECEP_F3_4"/>
    <property type="match status" value="1"/>
</dbReference>
<keyword evidence="10" id="KW-1015">Disulfide bond</keyword>
<sequence>MALLVVPLLLQTALVLGSNYGYVEWSESDRDERNPPVLSTPNIHWDPTYNPVPATERAVVAHKIEEDLPRVVTAFLHTGDSSALRQVNCSRRYELRSLRGGLHVASHYSLHSILDTVAHATNFLSMILQANGSREHTLQRDSHWYHALVQSILEGDPKIHRAVVTFHADAPTPGPHVFLQATRTEKEVLLQDLSSSLHRHLKSRSPETDWFNEFRDGRRPHTHRRLSEAKSGSYLLEKNHIKWSAPYLECEHGAFVPHWLLTLSAGFYGLKSNSAPEFRGVVRVDVNLQDVDIDQCSTSGWFAGTHRCNLTSMECTPIVGHGFVLDKYKCQCRRGFYHPSRVACGTDRRNSKHHYETSDVSSKCLPCREGCPFCLDDTPCLVQEDGALRLAVASFQGLCMVLDLASMVVVYHFKRNKSVRTSGLLLLEAILFGALLLYFPVMILYFHPSVFRCILLRWVRLLGFAIVYGTVVLKLYRVLKVFLSRTAQRTPYMTSWRVLRLLLVILLVVLWFLAAWTSAVCQNPELSRTLITAGLTPDGLQFSTCLLDRWDYMMAVAEFLFLLWGVYLCYAVRTVPSAFHEPRYMAVAIYNELLISAIFHIIRFSMVPGLHPDWMLMLFFAHTHLTVTVTLGLLLVPKFLSKETTARDDIATEAYEEELDMGRSGSYLNNSITSAWSEHSLDPEDIRDELKKLYAQLEVYKRKKMLANNPHLQKKRNSKKGLGRSLMKRITEIPETMHIHRQCSREDGSEQGSNRSTLRRNHFESGQHGKPRDDSLKSKVVGLKKSLSFDHVCDPDEETGSQADSTAGDKMTPVGGIGGGEGSLLGSLIGRRHTKKQLEPAATPPRLEQAESTESVPLFWKSASVHNLTHEKKPVHLRTSIMQKSLSVIASAKEKMPGLTNKTKSVEDASKKGLRGQEGRMLSEVDETPEHYPKMSISQSVEYSKTPLKMGIMKQQVLLPYLPSKNLYDLSEVCPWELDEAQTPSETKTQKHVSIAPGETTSGQRGSSSSGIAKGGRSQQRHKAGESPSKKRRAGRR</sequence>
<keyword evidence="9 18" id="KW-0472">Membrane</keyword>
<proteinExistence type="inferred from homology"/>
<keyword evidence="8" id="KW-0297">G-protein coupled receptor</keyword>
<keyword evidence="13" id="KW-0807">Transducer</keyword>
<dbReference type="GO" id="GO:0004930">
    <property type="term" value="F:G protein-coupled receptor activity"/>
    <property type="evidence" value="ECO:0007669"/>
    <property type="project" value="UniProtKB-KW"/>
</dbReference>
<evidence type="ECO:0000256" key="16">
    <source>
        <dbReference type="ARBA" id="ARBA00034104"/>
    </source>
</evidence>
<feature type="region of interest" description="Disordered" evidence="17">
    <location>
        <begin position="981"/>
        <end position="1037"/>
    </location>
</feature>
<keyword evidence="6 18" id="KW-1133">Transmembrane helix</keyword>
<dbReference type="Gene3D" id="3.30.450.20">
    <property type="entry name" value="PAS domain"/>
    <property type="match status" value="1"/>
</dbReference>
<evidence type="ECO:0000313" key="22">
    <source>
        <dbReference type="Proteomes" id="UP000261620"/>
    </source>
</evidence>
<feature type="transmembrane region" description="Helical" evidence="18">
    <location>
        <begin position="458"/>
        <end position="477"/>
    </location>
</feature>
<evidence type="ECO:0000256" key="9">
    <source>
        <dbReference type="ARBA" id="ARBA00023136"/>
    </source>
</evidence>
<feature type="transmembrane region" description="Helical" evidence="18">
    <location>
        <begin position="498"/>
        <end position="519"/>
    </location>
</feature>